<dbReference type="KEGG" id="tva:4749470"/>
<feature type="domain" description="Palmitoyltransferase DHHC" evidence="9">
    <location>
        <begin position="153"/>
        <end position="273"/>
    </location>
</feature>
<feature type="transmembrane region" description="Helical" evidence="7">
    <location>
        <begin position="230"/>
        <end position="252"/>
    </location>
</feature>
<keyword evidence="8" id="KW-0175">Coiled coil</keyword>
<feature type="coiled-coil region" evidence="8">
    <location>
        <begin position="327"/>
        <end position="357"/>
    </location>
</feature>
<evidence type="ECO:0000313" key="10">
    <source>
        <dbReference type="EMBL" id="EAX91768.1"/>
    </source>
</evidence>
<gene>
    <name evidence="10" type="ORF">TVAG_317570</name>
</gene>
<dbReference type="VEuPathDB" id="TrichDB:TVAG_317570"/>
<dbReference type="VEuPathDB" id="TrichDB:TVAGG3_0476690"/>
<dbReference type="GO" id="GO:0005794">
    <property type="term" value="C:Golgi apparatus"/>
    <property type="evidence" value="ECO:0000318"/>
    <property type="project" value="GO_Central"/>
</dbReference>
<name>A2FTK6_TRIV3</name>
<evidence type="ECO:0000256" key="5">
    <source>
        <dbReference type="ARBA" id="ARBA00023136"/>
    </source>
</evidence>
<dbReference type="Pfam" id="PF01529">
    <property type="entry name" value="DHHC"/>
    <property type="match status" value="1"/>
</dbReference>
<evidence type="ECO:0000256" key="7">
    <source>
        <dbReference type="RuleBase" id="RU079119"/>
    </source>
</evidence>
<dbReference type="PANTHER" id="PTHR22883">
    <property type="entry name" value="ZINC FINGER DHHC DOMAIN CONTAINING PROTEIN"/>
    <property type="match status" value="1"/>
</dbReference>
<evidence type="ECO:0000256" key="1">
    <source>
        <dbReference type="ARBA" id="ARBA00004141"/>
    </source>
</evidence>
<evidence type="ECO:0000259" key="9">
    <source>
        <dbReference type="Pfam" id="PF01529"/>
    </source>
</evidence>
<reference evidence="10" key="1">
    <citation type="submission" date="2006-10" db="EMBL/GenBank/DDBJ databases">
        <authorList>
            <person name="Amadeo P."/>
            <person name="Zhao Q."/>
            <person name="Wortman J."/>
            <person name="Fraser-Liggett C."/>
            <person name="Carlton J."/>
        </authorList>
    </citation>
    <scope>NUCLEOTIDE SEQUENCE</scope>
    <source>
        <strain evidence="10">G3</strain>
    </source>
</reference>
<dbReference type="InParanoid" id="A2FTK6"/>
<dbReference type="EMBL" id="DS114012">
    <property type="protein sequence ID" value="EAX91768.1"/>
    <property type="molecule type" value="Genomic_DNA"/>
</dbReference>
<organism evidence="10 11">
    <name type="scientific">Trichomonas vaginalis (strain ATCC PRA-98 / G3)</name>
    <dbReference type="NCBI Taxonomy" id="412133"/>
    <lineage>
        <taxon>Eukaryota</taxon>
        <taxon>Metamonada</taxon>
        <taxon>Parabasalia</taxon>
        <taxon>Trichomonadida</taxon>
        <taxon>Trichomonadidae</taxon>
        <taxon>Trichomonas</taxon>
    </lineage>
</organism>
<evidence type="ECO:0000313" key="11">
    <source>
        <dbReference type="Proteomes" id="UP000001542"/>
    </source>
</evidence>
<dbReference type="SMR" id="A2FTK6"/>
<keyword evidence="6 7" id="KW-0012">Acyltransferase</keyword>
<comment type="subcellular location">
    <subcellularLocation>
        <location evidence="1">Membrane</location>
        <topology evidence="1">Multi-pass membrane protein</topology>
    </subcellularLocation>
</comment>
<dbReference type="PROSITE" id="PS50216">
    <property type="entry name" value="DHHC"/>
    <property type="match status" value="1"/>
</dbReference>
<evidence type="ECO:0000256" key="6">
    <source>
        <dbReference type="ARBA" id="ARBA00023315"/>
    </source>
</evidence>
<evidence type="ECO:0000256" key="8">
    <source>
        <dbReference type="SAM" id="Coils"/>
    </source>
</evidence>
<dbReference type="InterPro" id="IPR039859">
    <property type="entry name" value="PFA4/ZDH16/20/ERF2-like"/>
</dbReference>
<comment type="catalytic activity">
    <reaction evidence="7">
        <text>L-cysteinyl-[protein] + hexadecanoyl-CoA = S-hexadecanoyl-L-cysteinyl-[protein] + CoA</text>
        <dbReference type="Rhea" id="RHEA:36683"/>
        <dbReference type="Rhea" id="RHEA-COMP:10131"/>
        <dbReference type="Rhea" id="RHEA-COMP:11032"/>
        <dbReference type="ChEBI" id="CHEBI:29950"/>
        <dbReference type="ChEBI" id="CHEBI:57287"/>
        <dbReference type="ChEBI" id="CHEBI:57379"/>
        <dbReference type="ChEBI" id="CHEBI:74151"/>
        <dbReference type="EC" id="2.3.1.225"/>
    </reaction>
</comment>
<keyword evidence="5 7" id="KW-0472">Membrane</keyword>
<sequence>MEDFEEFDDFVDDNEEAGVTKLEDLVEPDYEMEFPGYTEYTEKFKLFGRQVYSVTKTNKKYWDHWEVHIPIPSIVIFYIISSYFFVVTLVFPLFDNFPILRCAGYTVLFALYLLSYIKIIIDGPGYFPFSYPKEIPNSTPTQSEKSPAGVVSDPLQYQWAKKQSGPNRCVFSSTLGRYVIRPDHYCTYAASWIGKRNHKYCFLFTMWGTIYIGLFIILAFYGILASPEQASTFIILFIYAMASVFIFVLSAYRAFITLKSIITNYTSWERWNDVDTNQYNKGLKYNLQDVFGTGNVLTWLLPISPFSDMNNKELIKNYDEYNIIDVHLRRKRRRQREREKRKELKEQQRREKALKRLHEIREQQLKN</sequence>
<dbReference type="AlphaFoldDB" id="A2FTK6"/>
<keyword evidence="4 7" id="KW-1133">Transmembrane helix</keyword>
<comment type="domain">
    <text evidence="7">The DHHC domain is required for palmitoyltransferase activity.</text>
</comment>
<feature type="transmembrane region" description="Helical" evidence="7">
    <location>
        <begin position="200"/>
        <end position="224"/>
    </location>
</feature>
<dbReference type="PANTHER" id="PTHR22883:SF147">
    <property type="entry name" value="PALMITOYLTRANSFERASE"/>
    <property type="match status" value="1"/>
</dbReference>
<evidence type="ECO:0000256" key="3">
    <source>
        <dbReference type="ARBA" id="ARBA00022692"/>
    </source>
</evidence>
<evidence type="ECO:0000256" key="4">
    <source>
        <dbReference type="ARBA" id="ARBA00022989"/>
    </source>
</evidence>
<keyword evidence="3 7" id="KW-0812">Transmembrane</keyword>
<keyword evidence="2 7" id="KW-0808">Transferase</keyword>
<dbReference type="GO" id="GO:0019706">
    <property type="term" value="F:protein-cysteine S-palmitoyltransferase activity"/>
    <property type="evidence" value="ECO:0000318"/>
    <property type="project" value="GO_Central"/>
</dbReference>
<dbReference type="STRING" id="5722.A2FTK6"/>
<accession>A2FTK6</accession>
<dbReference type="GO" id="GO:0016020">
    <property type="term" value="C:membrane"/>
    <property type="evidence" value="ECO:0007669"/>
    <property type="project" value="UniProtKB-SubCell"/>
</dbReference>
<comment type="similarity">
    <text evidence="7">Belongs to the DHHC palmitoyltransferase family.</text>
</comment>
<keyword evidence="11" id="KW-1185">Reference proteome</keyword>
<dbReference type="GO" id="GO:0006612">
    <property type="term" value="P:protein targeting to membrane"/>
    <property type="evidence" value="ECO:0000318"/>
    <property type="project" value="GO_Central"/>
</dbReference>
<dbReference type="InterPro" id="IPR001594">
    <property type="entry name" value="Palmitoyltrfase_DHHC"/>
</dbReference>
<reference evidence="10" key="2">
    <citation type="journal article" date="2007" name="Science">
        <title>Draft genome sequence of the sexually transmitted pathogen Trichomonas vaginalis.</title>
        <authorList>
            <person name="Carlton J.M."/>
            <person name="Hirt R.P."/>
            <person name="Silva J.C."/>
            <person name="Delcher A.L."/>
            <person name="Schatz M."/>
            <person name="Zhao Q."/>
            <person name="Wortman J.R."/>
            <person name="Bidwell S.L."/>
            <person name="Alsmark U.C.M."/>
            <person name="Besteiro S."/>
            <person name="Sicheritz-Ponten T."/>
            <person name="Noel C.J."/>
            <person name="Dacks J.B."/>
            <person name="Foster P.G."/>
            <person name="Simillion C."/>
            <person name="Van de Peer Y."/>
            <person name="Miranda-Saavedra D."/>
            <person name="Barton G.J."/>
            <person name="Westrop G.D."/>
            <person name="Mueller S."/>
            <person name="Dessi D."/>
            <person name="Fiori P.L."/>
            <person name="Ren Q."/>
            <person name="Paulsen I."/>
            <person name="Zhang H."/>
            <person name="Bastida-Corcuera F.D."/>
            <person name="Simoes-Barbosa A."/>
            <person name="Brown M.T."/>
            <person name="Hayes R.D."/>
            <person name="Mukherjee M."/>
            <person name="Okumura C.Y."/>
            <person name="Schneider R."/>
            <person name="Smith A.J."/>
            <person name="Vanacova S."/>
            <person name="Villalvazo M."/>
            <person name="Haas B.J."/>
            <person name="Pertea M."/>
            <person name="Feldblyum T.V."/>
            <person name="Utterback T.R."/>
            <person name="Shu C.L."/>
            <person name="Osoegawa K."/>
            <person name="de Jong P.J."/>
            <person name="Hrdy I."/>
            <person name="Horvathova L."/>
            <person name="Zubacova Z."/>
            <person name="Dolezal P."/>
            <person name="Malik S.B."/>
            <person name="Logsdon J.M. Jr."/>
            <person name="Henze K."/>
            <person name="Gupta A."/>
            <person name="Wang C.C."/>
            <person name="Dunne R.L."/>
            <person name="Upcroft J.A."/>
            <person name="Upcroft P."/>
            <person name="White O."/>
            <person name="Salzberg S.L."/>
            <person name="Tang P."/>
            <person name="Chiu C.-H."/>
            <person name="Lee Y.-S."/>
            <person name="Embley T.M."/>
            <person name="Coombs G.H."/>
            <person name="Mottram J.C."/>
            <person name="Tachezy J."/>
            <person name="Fraser-Liggett C.M."/>
            <person name="Johnson P.J."/>
        </authorList>
    </citation>
    <scope>NUCLEOTIDE SEQUENCE [LARGE SCALE GENOMIC DNA]</scope>
    <source>
        <strain evidence="10">G3</strain>
    </source>
</reference>
<dbReference type="Proteomes" id="UP000001542">
    <property type="component" value="Unassembled WGS sequence"/>
</dbReference>
<proteinExistence type="inferred from homology"/>
<dbReference type="RefSeq" id="XP_001304698.1">
    <property type="nucleotide sequence ID" value="XM_001304697.1"/>
</dbReference>
<dbReference type="FunCoup" id="A2FTK6">
    <property type="interactions" value="255"/>
</dbReference>
<evidence type="ECO:0000256" key="2">
    <source>
        <dbReference type="ARBA" id="ARBA00022679"/>
    </source>
</evidence>
<dbReference type="GO" id="GO:0005783">
    <property type="term" value="C:endoplasmic reticulum"/>
    <property type="evidence" value="ECO:0000318"/>
    <property type="project" value="GO_Central"/>
</dbReference>
<dbReference type="EC" id="2.3.1.225" evidence="7"/>
<feature type="transmembrane region" description="Helical" evidence="7">
    <location>
        <begin position="103"/>
        <end position="121"/>
    </location>
</feature>
<dbReference type="OrthoDB" id="302728at2759"/>
<protein>
    <recommendedName>
        <fullName evidence="7">Palmitoyltransferase</fullName>
        <ecNumber evidence="7">2.3.1.225</ecNumber>
    </recommendedName>
</protein>
<feature type="transmembrane region" description="Helical" evidence="7">
    <location>
        <begin position="69"/>
        <end position="91"/>
    </location>
</feature>